<feature type="transmembrane region" description="Helical" evidence="1">
    <location>
        <begin position="429"/>
        <end position="451"/>
    </location>
</feature>
<dbReference type="RefSeq" id="WP_004601522.1">
    <property type="nucleotide sequence ID" value="NZ_HF541868.1"/>
</dbReference>
<protein>
    <submittedName>
        <fullName evidence="2">Putative membrane protein</fullName>
    </submittedName>
</protein>
<gene>
    <name evidence="2" type="ORF">BN46_1370</name>
    <name evidence="3" type="ORF">HMPREF9719_01632</name>
</gene>
<evidence type="ECO:0000313" key="3">
    <source>
        <dbReference type="EMBL" id="EJZ81445.1"/>
    </source>
</evidence>
<name>I7JWT4_9CORY</name>
<evidence type="ECO:0000313" key="2">
    <source>
        <dbReference type="EMBL" id="CCI84086.1"/>
    </source>
</evidence>
<keyword evidence="1" id="KW-1133">Transmembrane helix</keyword>
<feature type="transmembrane region" description="Helical" evidence="1">
    <location>
        <begin position="6"/>
        <end position="24"/>
    </location>
</feature>
<keyword evidence="4" id="KW-1185">Reference proteome</keyword>
<accession>I7JWT4</accession>
<dbReference type="EMBL" id="AHAE01000076">
    <property type="protein sequence ID" value="EJZ81445.1"/>
    <property type="molecule type" value="Genomic_DNA"/>
</dbReference>
<feature type="transmembrane region" description="Helical" evidence="1">
    <location>
        <begin position="471"/>
        <end position="490"/>
    </location>
</feature>
<feature type="transmembrane region" description="Helical" evidence="1">
    <location>
        <begin position="258"/>
        <end position="278"/>
    </location>
</feature>
<feature type="transmembrane region" description="Helical" evidence="1">
    <location>
        <begin position="63"/>
        <end position="84"/>
    </location>
</feature>
<keyword evidence="1" id="KW-0472">Membrane</keyword>
<organism evidence="2 5">
    <name type="scientific">Corynebacterium otitidis ATCC 51513</name>
    <dbReference type="NCBI Taxonomy" id="883169"/>
    <lineage>
        <taxon>Bacteria</taxon>
        <taxon>Bacillati</taxon>
        <taxon>Actinomycetota</taxon>
        <taxon>Actinomycetes</taxon>
        <taxon>Mycobacteriales</taxon>
        <taxon>Corynebacteriaceae</taxon>
        <taxon>Corynebacterium</taxon>
    </lineage>
</organism>
<dbReference type="HOGENOM" id="CLU_017691_0_0_11"/>
<evidence type="ECO:0000313" key="5">
    <source>
        <dbReference type="Proteomes" id="UP000011016"/>
    </source>
</evidence>
<dbReference type="OrthoDB" id="3251757at2"/>
<feature type="transmembrane region" description="Helical" evidence="1">
    <location>
        <begin position="285"/>
        <end position="315"/>
    </location>
</feature>
<reference evidence="2 5" key="1">
    <citation type="journal article" date="2012" name="J. Bacteriol.">
        <title>Draft Genome Sequence of Turicella otitidis ATCC 51513, Isolated from Middle Ear Fluid from a Child with Otitis Media.</title>
        <authorList>
            <person name="Brinkrolf K."/>
            <person name="Schneider J."/>
            <person name="Knecht M."/>
            <person name="Ruckert C."/>
            <person name="Tauch A."/>
        </authorList>
    </citation>
    <scope>NUCLEOTIDE SEQUENCE [LARGE SCALE GENOMIC DNA]</scope>
    <source>
        <strain evidence="2 5">ATCC 51513</strain>
    </source>
</reference>
<feature type="transmembrane region" description="Helical" evidence="1">
    <location>
        <begin position="502"/>
        <end position="523"/>
    </location>
</feature>
<dbReference type="STRING" id="29321.AAV33_05585"/>
<proteinExistence type="predicted"/>
<dbReference type="Proteomes" id="UP000006078">
    <property type="component" value="Unassembled WGS sequence"/>
</dbReference>
<dbReference type="Proteomes" id="UP000011016">
    <property type="component" value="Unassembled WGS sequence"/>
</dbReference>
<feature type="transmembrane region" description="Helical" evidence="1">
    <location>
        <begin position="203"/>
        <end position="223"/>
    </location>
</feature>
<comment type="caution">
    <text evidence="2">The sequence shown here is derived from an EMBL/GenBank/DDBJ whole genome shotgun (WGS) entry which is preliminary data.</text>
</comment>
<dbReference type="InterPro" id="IPR046671">
    <property type="entry name" value="DUF6541"/>
</dbReference>
<keyword evidence="1" id="KW-0812">Transmembrane</keyword>
<reference evidence="3 4" key="2">
    <citation type="submission" date="2012-08" db="EMBL/GenBank/DDBJ databases">
        <title>The Genome Sequence of Turicella otitidis ATCC 51513.</title>
        <authorList>
            <consortium name="The Broad Institute Genome Sequencing Platform"/>
            <person name="Earl A."/>
            <person name="Ward D."/>
            <person name="Feldgarden M."/>
            <person name="Gevers D."/>
            <person name="Huys G."/>
            <person name="Walker B."/>
            <person name="Young S.K."/>
            <person name="Zeng Q."/>
            <person name="Gargeya S."/>
            <person name="Fitzgerald M."/>
            <person name="Haas B."/>
            <person name="Abouelleil A."/>
            <person name="Alvarado L."/>
            <person name="Arachchi H.M."/>
            <person name="Berlin A.M."/>
            <person name="Chapman S.B."/>
            <person name="Goldberg J."/>
            <person name="Griggs A."/>
            <person name="Gujja S."/>
            <person name="Hansen M."/>
            <person name="Howarth C."/>
            <person name="Imamovic A."/>
            <person name="Larimer J."/>
            <person name="McCowen C."/>
            <person name="Montmayeur A."/>
            <person name="Murphy C."/>
            <person name="Neiman D."/>
            <person name="Pearson M."/>
            <person name="Priest M."/>
            <person name="Roberts A."/>
            <person name="Saif S."/>
            <person name="Shea T."/>
            <person name="Sisk P."/>
            <person name="Sykes S."/>
            <person name="Wortman J."/>
            <person name="Nusbaum C."/>
            <person name="Birren B."/>
        </authorList>
    </citation>
    <scope>NUCLEOTIDE SEQUENCE [LARGE SCALE GENOMIC DNA]</scope>
    <source>
        <strain evidence="3 4">ATCC 51513</strain>
    </source>
</reference>
<dbReference type="EMBL" id="CAJZ01000201">
    <property type="protein sequence ID" value="CCI84086.1"/>
    <property type="molecule type" value="Genomic_DNA"/>
</dbReference>
<feature type="transmembrane region" description="Helical" evidence="1">
    <location>
        <begin position="230"/>
        <end position="252"/>
    </location>
</feature>
<evidence type="ECO:0000256" key="1">
    <source>
        <dbReference type="SAM" id="Phobius"/>
    </source>
</evidence>
<evidence type="ECO:0000313" key="4">
    <source>
        <dbReference type="Proteomes" id="UP000006078"/>
    </source>
</evidence>
<sequence>MGEVVTVLEIAAVVSIPGFVFGALAGLRLPWAAAAAMPVSFGLYGLAAYVFGQASIEYRPATVSLFLVAALSLAAGWRTAFRGWRRPRPWRRPRSLRGFLSDYPWLIPALGVGVGSIIAVCLGVGFLADTQHSLGSVFRGWDVQWHTNMVRFGLEEGMLDPTRMGELRHFETHAFEYYPSAWHAGLTIAASLFDIPAVVVVNVGYFVTAGIGFPLALAALAWVMVDSRGLVAQIGSGIAGTMAFGAPVFLWVGHFVGAWPYTTATALSGIVAALFFLVPGNPMAVLPVIIAFAGVVQIQAAPATTVVLVVVLWWATRLVFKPAQRAAGPNAGLVARLKDVGLLAAAGGGALVLLLPQVLSGGEFVDSVREESPEDQDISRAESWATALGMRTLHVDQFFPDLTLWPVFVAAAAGAVYLIGWRRNAWAPLFYLISAALTAHSLLTFGGVLAWPIDALAGLHYGTPHRLVMPLGMITFAAAGVGIAAVVCGLAKLVTPRTATTLATTVSLVGGLGATVGVVAYLAGQARPGIEDEVRLPYDEPLAFREQERRAYEWLSHQPAAYDGVIYGAGQDGEGWAYALHGLPTFNRHYTLPDTSPGTDAGIVHNEAGLLGAGVDGDPGRANHVDDAARRLGINFFILAPPSFWDDPNIYGGMMGGLHEAPGTTMVYKDGGIEIFALNAAFGDRELTQMRTSGGSPDPLPPVPTRAEMGAFDADGNLPYYRRPLIG</sequence>
<feature type="transmembrane region" description="Helical" evidence="1">
    <location>
        <begin position="402"/>
        <end position="420"/>
    </location>
</feature>
<dbReference type="Pfam" id="PF20176">
    <property type="entry name" value="DUF6541"/>
    <property type="match status" value="1"/>
</dbReference>
<feature type="transmembrane region" description="Helical" evidence="1">
    <location>
        <begin position="31"/>
        <end position="51"/>
    </location>
</feature>
<dbReference type="AlphaFoldDB" id="I7JWT4"/>
<dbReference type="eggNOG" id="COG5617">
    <property type="taxonomic scope" value="Bacteria"/>
</dbReference>
<feature type="transmembrane region" description="Helical" evidence="1">
    <location>
        <begin position="105"/>
        <end position="128"/>
    </location>
</feature>